<dbReference type="EMBL" id="CP061538">
    <property type="protein sequence ID" value="QNV39860.1"/>
    <property type="molecule type" value="Genomic_DNA"/>
</dbReference>
<evidence type="ECO:0000256" key="2">
    <source>
        <dbReference type="SAM" id="Phobius"/>
    </source>
</evidence>
<dbReference type="AlphaFoldDB" id="A0A7H2BJL4"/>
<name>A0A7H2BJL4_9MICC</name>
<evidence type="ECO:0000313" key="4">
    <source>
        <dbReference type="Proteomes" id="UP000516421"/>
    </source>
</evidence>
<evidence type="ECO:0000256" key="1">
    <source>
        <dbReference type="SAM" id="MobiDB-lite"/>
    </source>
</evidence>
<dbReference type="GO" id="GO:0016874">
    <property type="term" value="F:ligase activity"/>
    <property type="evidence" value="ECO:0007669"/>
    <property type="project" value="UniProtKB-KW"/>
</dbReference>
<dbReference type="KEGG" id="rama:IDM48_11020"/>
<sequence>MTSFSRDNDSSASTPEAETKPEVTNPKNLAPVDPNESRAEREDIKAAILETKLRRWALIGFIVAAIVYFIWQGLA</sequence>
<evidence type="ECO:0000313" key="3">
    <source>
        <dbReference type="EMBL" id="QNV39860.1"/>
    </source>
</evidence>
<keyword evidence="4" id="KW-1185">Reference proteome</keyword>
<keyword evidence="2" id="KW-0472">Membrane</keyword>
<feature type="region of interest" description="Disordered" evidence="1">
    <location>
        <begin position="1"/>
        <end position="41"/>
    </location>
</feature>
<gene>
    <name evidence="3" type="ORF">IDM48_11020</name>
</gene>
<accession>A0A7H2BJL4</accession>
<protein>
    <submittedName>
        <fullName evidence="3">Long-chain fatty acid--CoA ligase</fullName>
    </submittedName>
</protein>
<keyword evidence="2" id="KW-0812">Transmembrane</keyword>
<keyword evidence="3" id="KW-0436">Ligase</keyword>
<organism evidence="3 4">
    <name type="scientific">Rothia amarae</name>
    <dbReference type="NCBI Taxonomy" id="169480"/>
    <lineage>
        <taxon>Bacteria</taxon>
        <taxon>Bacillati</taxon>
        <taxon>Actinomycetota</taxon>
        <taxon>Actinomycetes</taxon>
        <taxon>Micrococcales</taxon>
        <taxon>Micrococcaceae</taxon>
        <taxon>Rothia</taxon>
    </lineage>
</organism>
<reference evidence="3 4" key="1">
    <citation type="submission" date="2020-09" db="EMBL/GenBank/DDBJ databases">
        <title>Investigation of environmental microbe.</title>
        <authorList>
            <person name="Ou Y."/>
            <person name="Kang Q."/>
        </authorList>
    </citation>
    <scope>NUCLEOTIDE SEQUENCE [LARGE SCALE GENOMIC DNA]</scope>
    <source>
        <strain evidence="3 4">KJZ-9</strain>
    </source>
</reference>
<keyword evidence="2" id="KW-1133">Transmembrane helix</keyword>
<proteinExistence type="predicted"/>
<feature type="compositionally biased region" description="Polar residues" evidence="1">
    <location>
        <begin position="1"/>
        <end position="16"/>
    </location>
</feature>
<feature type="transmembrane region" description="Helical" evidence="2">
    <location>
        <begin position="56"/>
        <end position="74"/>
    </location>
</feature>
<dbReference type="RefSeq" id="WP_151147726.1">
    <property type="nucleotide sequence ID" value="NZ_CP061538.1"/>
</dbReference>
<dbReference type="Proteomes" id="UP000516421">
    <property type="component" value="Chromosome"/>
</dbReference>